<evidence type="ECO:0000313" key="1">
    <source>
        <dbReference type="EMBL" id="CAK9196105.1"/>
    </source>
</evidence>
<evidence type="ECO:0000313" key="2">
    <source>
        <dbReference type="Proteomes" id="UP001497512"/>
    </source>
</evidence>
<name>A0ABP0TGJ2_9BRYO</name>
<protein>
    <submittedName>
        <fullName evidence="1">Uncharacterized protein</fullName>
    </submittedName>
</protein>
<dbReference type="Proteomes" id="UP001497512">
    <property type="component" value="Chromosome 11"/>
</dbReference>
<keyword evidence="2" id="KW-1185">Reference proteome</keyword>
<gene>
    <name evidence="1" type="ORF">CSSPTR1EN2_LOCUS3307</name>
</gene>
<sequence length="514" mass="57637">MKGTGCSRQNSAIEASRTSLVWKSTQEEQNKADDCHNLVKEMFLEQISMPATDLSRGGESRRTKHMSLLDAMNNVDNEGTLDDQNSVKEQTVVKQTSVTASDLQMRMSRAGQSRRRIRRMQLDNLASYSWASDDVSSESCLDVCPTIQKLSSVSQRLLLQDPQAVVDGHLRSNSLCGSQAHNNHMLRWKQSTWGGEEDSGVPRGPHCPPAQYVMLHMQFSQHLPPEDNQPTMQKDDIFPGNTKDLSPLRVKELLAFKPHDDDSENHAKLGLADLQNSQEQSKFRVIGGSFSRIDTRSMKSYSNGELKAPSSLPTSPLGSSRESHSAWIFRKILRRGSQVSSEISTHRTKSWEPHRERTSKHIISSKSVVCEKCSVPRRPGTATQALLRSQESSTDETGNSWWPFKWRSQQSKELRHKPFKTALVVKDNKVNNIKAEEQVVAQHCKTSSAAMYVDDYSLASCSKPARFTSASNNSQTIAWVLGMSPFAPEQRPCIQTLGTKKFLLPPRRLNEPCA</sequence>
<reference evidence="1" key="1">
    <citation type="submission" date="2024-02" db="EMBL/GenBank/DDBJ databases">
        <authorList>
            <consortium name="ELIXIR-Norway"/>
            <consortium name="Elixir Norway"/>
        </authorList>
    </citation>
    <scope>NUCLEOTIDE SEQUENCE</scope>
</reference>
<dbReference type="EMBL" id="OZ019903">
    <property type="protein sequence ID" value="CAK9196105.1"/>
    <property type="molecule type" value="Genomic_DNA"/>
</dbReference>
<proteinExistence type="predicted"/>
<organism evidence="1 2">
    <name type="scientific">Sphagnum troendelagicum</name>
    <dbReference type="NCBI Taxonomy" id="128251"/>
    <lineage>
        <taxon>Eukaryota</taxon>
        <taxon>Viridiplantae</taxon>
        <taxon>Streptophyta</taxon>
        <taxon>Embryophyta</taxon>
        <taxon>Bryophyta</taxon>
        <taxon>Sphagnophytina</taxon>
        <taxon>Sphagnopsida</taxon>
        <taxon>Sphagnales</taxon>
        <taxon>Sphagnaceae</taxon>
        <taxon>Sphagnum</taxon>
    </lineage>
</organism>
<accession>A0ABP0TGJ2</accession>